<dbReference type="Gene3D" id="3.10.350.10">
    <property type="entry name" value="LysM domain"/>
    <property type="match status" value="1"/>
</dbReference>
<gene>
    <name evidence="3" type="ORF">AB1207_08280</name>
</gene>
<evidence type="ECO:0000259" key="2">
    <source>
        <dbReference type="PROSITE" id="PS51782"/>
    </source>
</evidence>
<accession>A0ABV3P534</accession>
<protein>
    <submittedName>
        <fullName evidence="3">LysM peptidoglycan-binding domain-containing protein</fullName>
    </submittedName>
</protein>
<reference evidence="3 4" key="1">
    <citation type="submission" date="2024-07" db="EMBL/GenBank/DDBJ databases">
        <authorList>
            <person name="Thanompreechachai J."/>
            <person name="Duangmal K."/>
        </authorList>
    </citation>
    <scope>NUCLEOTIDE SEQUENCE [LARGE SCALE GENOMIC DNA]</scope>
    <source>
        <strain evidence="3 4">KCTC 19886</strain>
    </source>
</reference>
<keyword evidence="4" id="KW-1185">Reference proteome</keyword>
<feature type="compositionally biased region" description="Basic residues" evidence="1">
    <location>
        <begin position="22"/>
        <end position="34"/>
    </location>
</feature>
<dbReference type="EMBL" id="JBFNQN010000005">
    <property type="protein sequence ID" value="MEW9264742.1"/>
    <property type="molecule type" value="Genomic_DNA"/>
</dbReference>
<dbReference type="CDD" id="cd00118">
    <property type="entry name" value="LysM"/>
    <property type="match status" value="1"/>
</dbReference>
<organism evidence="3 4">
    <name type="scientific">Kineococcus endophyticus</name>
    <dbReference type="NCBI Taxonomy" id="1181883"/>
    <lineage>
        <taxon>Bacteria</taxon>
        <taxon>Bacillati</taxon>
        <taxon>Actinomycetota</taxon>
        <taxon>Actinomycetes</taxon>
        <taxon>Kineosporiales</taxon>
        <taxon>Kineosporiaceae</taxon>
        <taxon>Kineococcus</taxon>
    </lineage>
</organism>
<sequence length="151" mass="15882">MSTTALAPSFAAPAPFAGGARPARRPRPVRRPRCARPVVERPAERATARRPLRLTRRGRLLVTCTAATALTSAVVAVTGAFTGASAGVDRAPAPVVVTVAPGQTLSSIATQWAPTEDWREVAGDIVDLNGLPSMTLEAGQRLTMPSRPDRH</sequence>
<feature type="domain" description="LysM" evidence="2">
    <location>
        <begin position="95"/>
        <end position="144"/>
    </location>
</feature>
<dbReference type="PROSITE" id="PS51782">
    <property type="entry name" value="LYSM"/>
    <property type="match status" value="1"/>
</dbReference>
<dbReference type="SMART" id="SM00257">
    <property type="entry name" value="LysM"/>
    <property type="match status" value="1"/>
</dbReference>
<feature type="region of interest" description="Disordered" evidence="1">
    <location>
        <begin position="1"/>
        <end position="42"/>
    </location>
</feature>
<dbReference type="InterPro" id="IPR018392">
    <property type="entry name" value="LysM"/>
</dbReference>
<dbReference type="Pfam" id="PF01476">
    <property type="entry name" value="LysM"/>
    <property type="match status" value="1"/>
</dbReference>
<dbReference type="InterPro" id="IPR036779">
    <property type="entry name" value="LysM_dom_sf"/>
</dbReference>
<evidence type="ECO:0000313" key="4">
    <source>
        <dbReference type="Proteomes" id="UP001555826"/>
    </source>
</evidence>
<proteinExistence type="predicted"/>
<comment type="caution">
    <text evidence="3">The sequence shown here is derived from an EMBL/GenBank/DDBJ whole genome shotgun (WGS) entry which is preliminary data.</text>
</comment>
<feature type="compositionally biased region" description="Low complexity" evidence="1">
    <location>
        <begin position="7"/>
        <end position="21"/>
    </location>
</feature>
<dbReference type="RefSeq" id="WP_367637539.1">
    <property type="nucleotide sequence ID" value="NZ_JBFNQN010000005.1"/>
</dbReference>
<dbReference type="Proteomes" id="UP001555826">
    <property type="component" value="Unassembled WGS sequence"/>
</dbReference>
<evidence type="ECO:0000256" key="1">
    <source>
        <dbReference type="SAM" id="MobiDB-lite"/>
    </source>
</evidence>
<evidence type="ECO:0000313" key="3">
    <source>
        <dbReference type="EMBL" id="MEW9264742.1"/>
    </source>
</evidence>
<name>A0ABV3P534_9ACTN</name>